<proteinExistence type="predicted"/>
<protein>
    <submittedName>
        <fullName evidence="1">Uncharacterized protein</fullName>
    </submittedName>
</protein>
<reference evidence="1 2" key="1">
    <citation type="submission" date="2020-09" db="EMBL/GenBank/DDBJ databases">
        <title>De no assembly of potato wild relative species, Solanum commersonii.</title>
        <authorList>
            <person name="Cho K."/>
        </authorList>
    </citation>
    <scope>NUCLEOTIDE SEQUENCE [LARGE SCALE GENOMIC DNA]</scope>
    <source>
        <strain evidence="1">LZ3.2</strain>
        <tissue evidence="1">Leaf</tissue>
    </source>
</reference>
<accession>A0A9J5Y1N9</accession>
<dbReference type="EMBL" id="JACXVP010000008">
    <property type="protein sequence ID" value="KAG5593022.1"/>
    <property type="molecule type" value="Genomic_DNA"/>
</dbReference>
<comment type="caution">
    <text evidence="1">The sequence shown here is derived from an EMBL/GenBank/DDBJ whole genome shotgun (WGS) entry which is preliminary data.</text>
</comment>
<evidence type="ECO:0000313" key="1">
    <source>
        <dbReference type="EMBL" id="KAG5593022.1"/>
    </source>
</evidence>
<dbReference type="Proteomes" id="UP000824120">
    <property type="component" value="Chromosome 8"/>
</dbReference>
<gene>
    <name evidence="1" type="ORF">H5410_043536</name>
</gene>
<evidence type="ECO:0000313" key="2">
    <source>
        <dbReference type="Proteomes" id="UP000824120"/>
    </source>
</evidence>
<organism evidence="1 2">
    <name type="scientific">Solanum commersonii</name>
    <name type="common">Commerson's wild potato</name>
    <name type="synonym">Commerson's nightshade</name>
    <dbReference type="NCBI Taxonomy" id="4109"/>
    <lineage>
        <taxon>Eukaryota</taxon>
        <taxon>Viridiplantae</taxon>
        <taxon>Streptophyta</taxon>
        <taxon>Embryophyta</taxon>
        <taxon>Tracheophyta</taxon>
        <taxon>Spermatophyta</taxon>
        <taxon>Magnoliopsida</taxon>
        <taxon>eudicotyledons</taxon>
        <taxon>Gunneridae</taxon>
        <taxon>Pentapetalae</taxon>
        <taxon>asterids</taxon>
        <taxon>lamiids</taxon>
        <taxon>Solanales</taxon>
        <taxon>Solanaceae</taxon>
        <taxon>Solanoideae</taxon>
        <taxon>Solaneae</taxon>
        <taxon>Solanum</taxon>
    </lineage>
</organism>
<keyword evidence="2" id="KW-1185">Reference proteome</keyword>
<sequence length="84" mass="9439">MFQFPDNEWKDVVVYKFSDYTMRKDIRELPSLPLSGFHSLIVSCSGKGGNGGVGDMATCERYAQYPVLALNCRHYCRGNSLPCP</sequence>
<name>A0A9J5Y1N9_SOLCO</name>
<dbReference type="AlphaFoldDB" id="A0A9J5Y1N9"/>